<dbReference type="RefSeq" id="WP_231726725.1">
    <property type="nucleotide sequence ID" value="NZ_JBHSQC010000024.1"/>
</dbReference>
<name>A0ABW4NJP2_9LACT</name>
<sequence>MYLLKFYTDVLGISPYWGGMIFLVTKFVDAVTDAGVGTYVDSRTNIGPKGKFTS</sequence>
<reference evidence="2" key="1">
    <citation type="journal article" date="2019" name="Int. J. Syst. Evol. Microbiol.">
        <title>The Global Catalogue of Microorganisms (GCM) 10K type strain sequencing project: providing services to taxonomists for standard genome sequencing and annotation.</title>
        <authorList>
            <consortium name="The Broad Institute Genomics Platform"/>
            <consortium name="The Broad Institute Genome Sequencing Center for Infectious Disease"/>
            <person name="Wu L."/>
            <person name="Ma J."/>
        </authorList>
    </citation>
    <scope>NUCLEOTIDE SEQUENCE [LARGE SCALE GENOMIC DNA]</scope>
    <source>
        <strain evidence="2">KCTC 42143</strain>
    </source>
</reference>
<organism evidence="1 2">
    <name type="scientific">Carnobacterium antarcticum</name>
    <dbReference type="NCBI Taxonomy" id="2126436"/>
    <lineage>
        <taxon>Bacteria</taxon>
        <taxon>Bacillati</taxon>
        <taxon>Bacillota</taxon>
        <taxon>Bacilli</taxon>
        <taxon>Lactobacillales</taxon>
        <taxon>Carnobacteriaceae</taxon>
        <taxon>Carnobacterium</taxon>
    </lineage>
</organism>
<dbReference type="EMBL" id="JBHUFF010000005">
    <property type="protein sequence ID" value="MFD1798444.1"/>
    <property type="molecule type" value="Genomic_DNA"/>
</dbReference>
<evidence type="ECO:0000313" key="1">
    <source>
        <dbReference type="EMBL" id="MFD1798444.1"/>
    </source>
</evidence>
<keyword evidence="2" id="KW-1185">Reference proteome</keyword>
<proteinExistence type="predicted"/>
<gene>
    <name evidence="1" type="ORF">ACFSBK_01015</name>
</gene>
<protein>
    <submittedName>
        <fullName evidence="1">MFS transporter</fullName>
    </submittedName>
</protein>
<dbReference type="Pfam" id="PF13347">
    <property type="entry name" value="MFS_2"/>
    <property type="match status" value="1"/>
</dbReference>
<comment type="caution">
    <text evidence="1">The sequence shown here is derived from an EMBL/GenBank/DDBJ whole genome shotgun (WGS) entry which is preliminary data.</text>
</comment>
<accession>A0ABW4NJP2</accession>
<dbReference type="Proteomes" id="UP001597285">
    <property type="component" value="Unassembled WGS sequence"/>
</dbReference>
<evidence type="ECO:0000313" key="2">
    <source>
        <dbReference type="Proteomes" id="UP001597285"/>
    </source>
</evidence>